<feature type="repeat" description="TPR" evidence="3">
    <location>
        <begin position="63"/>
        <end position="96"/>
    </location>
</feature>
<dbReference type="SMART" id="SM00028">
    <property type="entry name" value="TPR"/>
    <property type="match status" value="2"/>
</dbReference>
<name>A0A857D1M1_MICAE</name>
<organism evidence="4 5">
    <name type="scientific">Microcystis aeruginosa FD4</name>
    <dbReference type="NCBI Taxonomy" id="2686288"/>
    <lineage>
        <taxon>Bacteria</taxon>
        <taxon>Bacillati</taxon>
        <taxon>Cyanobacteriota</taxon>
        <taxon>Cyanophyceae</taxon>
        <taxon>Oscillatoriophycideae</taxon>
        <taxon>Chroococcales</taxon>
        <taxon>Microcystaceae</taxon>
        <taxon>Microcystis</taxon>
    </lineage>
</organism>
<evidence type="ECO:0000313" key="5">
    <source>
        <dbReference type="Proteomes" id="UP000438345"/>
    </source>
</evidence>
<reference evidence="4 5" key="1">
    <citation type="submission" date="2019-12" db="EMBL/GenBank/DDBJ databases">
        <title>Complete genome sequence of Microcystis aeruginosa strain FD4.</title>
        <authorList>
            <person name="Urakawa H."/>
        </authorList>
    </citation>
    <scope>NUCLEOTIDE SEQUENCE [LARGE SCALE GENOMIC DNA]</scope>
    <source>
        <strain evidence="4 5">FD4</strain>
    </source>
</reference>
<dbReference type="PANTHER" id="PTHR44858">
    <property type="entry name" value="TETRATRICOPEPTIDE REPEAT PROTEIN 6"/>
    <property type="match status" value="1"/>
</dbReference>
<dbReference type="InterPro" id="IPR050498">
    <property type="entry name" value="Ycf3"/>
</dbReference>
<keyword evidence="2 3" id="KW-0802">TPR repeat</keyword>
<dbReference type="Pfam" id="PF13414">
    <property type="entry name" value="TPR_11"/>
    <property type="match status" value="1"/>
</dbReference>
<sequence>MNKQINHKPNTRQRWLTSRLFFRNVVLLSLTTIFINPIAASYAQSSPIQNTNTDSYIIAQTSSNDYLNLGIERLNQEDYQGAIEKFNQALKLDPKNALAYFCRSIAYSGLGDYQNAINDYESIGKLEAQIADWAQTK</sequence>
<dbReference type="Gene3D" id="1.25.40.10">
    <property type="entry name" value="Tetratricopeptide repeat domain"/>
    <property type="match status" value="1"/>
</dbReference>
<dbReference type="PROSITE" id="PS50293">
    <property type="entry name" value="TPR_REGION"/>
    <property type="match status" value="1"/>
</dbReference>
<accession>A0A857D1M1</accession>
<dbReference type="GO" id="GO:0046813">
    <property type="term" value="P:receptor-mediated virion attachment to host cell"/>
    <property type="evidence" value="ECO:0007669"/>
    <property type="project" value="TreeGrafter"/>
</dbReference>
<dbReference type="Proteomes" id="UP000438345">
    <property type="component" value="Chromosome"/>
</dbReference>
<gene>
    <name evidence="4" type="ORF">GQR42_08180</name>
</gene>
<evidence type="ECO:0000256" key="3">
    <source>
        <dbReference type="PROSITE-ProRule" id="PRU00339"/>
    </source>
</evidence>
<dbReference type="EMBL" id="CP046973">
    <property type="protein sequence ID" value="QGZ89544.1"/>
    <property type="molecule type" value="Genomic_DNA"/>
</dbReference>
<dbReference type="InterPro" id="IPR019734">
    <property type="entry name" value="TPR_rpt"/>
</dbReference>
<dbReference type="GO" id="GO:0009279">
    <property type="term" value="C:cell outer membrane"/>
    <property type="evidence" value="ECO:0007669"/>
    <property type="project" value="TreeGrafter"/>
</dbReference>
<dbReference type="AlphaFoldDB" id="A0A857D1M1"/>
<evidence type="ECO:0000256" key="1">
    <source>
        <dbReference type="ARBA" id="ARBA00022737"/>
    </source>
</evidence>
<evidence type="ECO:0000256" key="2">
    <source>
        <dbReference type="ARBA" id="ARBA00022803"/>
    </source>
</evidence>
<proteinExistence type="predicted"/>
<dbReference type="PROSITE" id="PS50005">
    <property type="entry name" value="TPR"/>
    <property type="match status" value="1"/>
</dbReference>
<dbReference type="InterPro" id="IPR011990">
    <property type="entry name" value="TPR-like_helical_dom_sf"/>
</dbReference>
<dbReference type="PANTHER" id="PTHR44858:SF1">
    <property type="entry name" value="UDP-N-ACETYLGLUCOSAMINE--PEPTIDE N-ACETYLGLUCOSAMINYLTRANSFERASE SPINDLY-RELATED"/>
    <property type="match status" value="1"/>
</dbReference>
<evidence type="ECO:0000313" key="4">
    <source>
        <dbReference type="EMBL" id="QGZ89544.1"/>
    </source>
</evidence>
<dbReference type="SUPFAM" id="SSF48452">
    <property type="entry name" value="TPR-like"/>
    <property type="match status" value="1"/>
</dbReference>
<keyword evidence="1" id="KW-0677">Repeat</keyword>
<protein>
    <submittedName>
        <fullName evidence="4">Tetratricopeptide repeat protein</fullName>
    </submittedName>
</protein>
<dbReference type="RefSeq" id="WP_158199578.1">
    <property type="nucleotide sequence ID" value="NZ_CP046973.1"/>
</dbReference>